<comment type="caution">
    <text evidence="2">The sequence shown here is derived from an EMBL/GenBank/DDBJ whole genome shotgun (WGS) entry which is preliminary data.</text>
</comment>
<feature type="region of interest" description="Disordered" evidence="1">
    <location>
        <begin position="22"/>
        <end position="75"/>
    </location>
</feature>
<dbReference type="EMBL" id="BAABHK010000020">
    <property type="protein sequence ID" value="GAA4637572.1"/>
    <property type="molecule type" value="Genomic_DNA"/>
</dbReference>
<organism evidence="2 3">
    <name type="scientific">Actinoallomurus vinaceus</name>
    <dbReference type="NCBI Taxonomy" id="1080074"/>
    <lineage>
        <taxon>Bacteria</taxon>
        <taxon>Bacillati</taxon>
        <taxon>Actinomycetota</taxon>
        <taxon>Actinomycetes</taxon>
        <taxon>Streptosporangiales</taxon>
        <taxon>Thermomonosporaceae</taxon>
        <taxon>Actinoallomurus</taxon>
    </lineage>
</organism>
<sequence length="177" mass="17628">MPKAMGLTAAIGLSALILTGCGSKSKDSADAQPSSGAPAASSSAGAGTPSKSSGKSGGKSTGTGKGQASGKGATVLPMTAKVRSAMVDAYLMDAMKKHPKEKTADVVGPTETHYGKVGGVYYAIGEISLKNDPATKQDGPFVWKSPNGTDWGYEGDTGGSPCGKVPTALVKAWGKSC</sequence>
<dbReference type="PROSITE" id="PS51257">
    <property type="entry name" value="PROKAR_LIPOPROTEIN"/>
    <property type="match status" value="1"/>
</dbReference>
<gene>
    <name evidence="2" type="ORF">GCM10023196_091900</name>
</gene>
<evidence type="ECO:0000313" key="3">
    <source>
        <dbReference type="Proteomes" id="UP001501442"/>
    </source>
</evidence>
<reference evidence="3" key="1">
    <citation type="journal article" date="2019" name="Int. J. Syst. Evol. Microbiol.">
        <title>The Global Catalogue of Microorganisms (GCM) 10K type strain sequencing project: providing services to taxonomists for standard genome sequencing and annotation.</title>
        <authorList>
            <consortium name="The Broad Institute Genomics Platform"/>
            <consortium name="The Broad Institute Genome Sequencing Center for Infectious Disease"/>
            <person name="Wu L."/>
            <person name="Ma J."/>
        </authorList>
    </citation>
    <scope>NUCLEOTIDE SEQUENCE [LARGE SCALE GENOMIC DNA]</scope>
    <source>
        <strain evidence="3">JCM 17939</strain>
    </source>
</reference>
<feature type="compositionally biased region" description="Low complexity" evidence="1">
    <location>
        <begin position="31"/>
        <end position="54"/>
    </location>
</feature>
<dbReference type="Proteomes" id="UP001501442">
    <property type="component" value="Unassembled WGS sequence"/>
</dbReference>
<evidence type="ECO:0000256" key="1">
    <source>
        <dbReference type="SAM" id="MobiDB-lite"/>
    </source>
</evidence>
<protein>
    <recommendedName>
        <fullName evidence="4">Lipoprotein</fullName>
    </recommendedName>
</protein>
<dbReference type="RefSeq" id="WP_345440715.1">
    <property type="nucleotide sequence ID" value="NZ_BAABHK010000020.1"/>
</dbReference>
<keyword evidence="3" id="KW-1185">Reference proteome</keyword>
<name>A0ABP8URA5_9ACTN</name>
<feature type="compositionally biased region" description="Gly residues" evidence="1">
    <location>
        <begin position="55"/>
        <end position="69"/>
    </location>
</feature>
<accession>A0ABP8URA5</accession>
<proteinExistence type="predicted"/>
<evidence type="ECO:0000313" key="2">
    <source>
        <dbReference type="EMBL" id="GAA4637572.1"/>
    </source>
</evidence>
<evidence type="ECO:0008006" key="4">
    <source>
        <dbReference type="Google" id="ProtNLM"/>
    </source>
</evidence>